<evidence type="ECO:0000259" key="1">
    <source>
        <dbReference type="Pfam" id="PF23150"/>
    </source>
</evidence>
<keyword evidence="3" id="KW-1185">Reference proteome</keyword>
<dbReference type="STRING" id="56723.ENSLBEP00000014217"/>
<dbReference type="PANTHER" id="PTHR21178:SF8">
    <property type="entry name" value="CILIA- AND FLAGELLA-ASSOCIATED PROTEIN 61"/>
    <property type="match status" value="1"/>
</dbReference>
<dbReference type="InterPro" id="IPR036188">
    <property type="entry name" value="FAD/NAD-bd_sf"/>
</dbReference>
<dbReference type="PANTHER" id="PTHR21178">
    <property type="entry name" value="CILIA- AND FLAGELLA-ASSOCIATED PROTEIN 61"/>
    <property type="match status" value="1"/>
</dbReference>
<evidence type="ECO:0000313" key="2">
    <source>
        <dbReference type="Ensembl" id="ENSLBEP00000014217.1"/>
    </source>
</evidence>
<dbReference type="AlphaFoldDB" id="A0A3Q3F5T9"/>
<name>A0A3Q3F5T9_9LABR</name>
<dbReference type="Proteomes" id="UP000261660">
    <property type="component" value="Unplaced"/>
</dbReference>
<dbReference type="InterPro" id="IPR056299">
    <property type="entry name" value="CFAP61_dimer"/>
</dbReference>
<dbReference type="Gene3D" id="3.50.50.60">
    <property type="entry name" value="FAD/NAD(P)-binding domain"/>
    <property type="match status" value="2"/>
</dbReference>
<dbReference type="Pfam" id="PF23150">
    <property type="entry name" value="CFAP61_dimer"/>
    <property type="match status" value="1"/>
</dbReference>
<dbReference type="GeneTree" id="ENSGT00390000004987"/>
<sequence length="455" mass="50745">MEPKVTVNARVVVVGASDTGLSFLEVLCFCPHLKFNNLTLVSTHGFPHDRNNHHDDDDADLAQLPLQSCLAVVTGTMVGINRKSKYVRVSNGRKVAYDHLILCTGLQYQVRPPAPLCRPITWSLLWDEEVKNQTAPRRHTEPVPSNLFTLNDLHDCRAARRWLTANFVELEENAIVYGNSIDVFTTVETLLGLGVRGSRIHLVHPPLDPSVACFSEPPVKKAVYAFLEEAEVRVHHNCVLAQMNNGDHPDPLTSVSFTTDAEPLHLQCGVSFQFGYDAFRSINSSFLVFDRRLVINAAFQTSDSAIFGAGPLTKFSSRYHTDEWSHANFNSKEVGRDLAAMLLPLFDPTLEPADEHQPGEDCLVPIYKQAKIQGVGRCPGGVHYLHFTKPSPLQDKGIATGRAATGDYFCLRLDCYELVETLTCYSLKPLPQLLGQLSTYYYKSLIPDLYSSTHY</sequence>
<dbReference type="Ensembl" id="ENSLBET00000015045.1">
    <property type="protein sequence ID" value="ENSLBEP00000014217.1"/>
    <property type="gene ID" value="ENSLBEG00000011030.1"/>
</dbReference>
<reference evidence="2" key="2">
    <citation type="submission" date="2025-09" db="UniProtKB">
        <authorList>
            <consortium name="Ensembl"/>
        </authorList>
    </citation>
    <scope>IDENTIFICATION</scope>
</reference>
<accession>A0A3Q3F5T9</accession>
<evidence type="ECO:0000313" key="3">
    <source>
        <dbReference type="Proteomes" id="UP000261660"/>
    </source>
</evidence>
<feature type="domain" description="CFAP61 dimerisation" evidence="1">
    <location>
        <begin position="365"/>
        <end position="443"/>
    </location>
</feature>
<dbReference type="InParanoid" id="A0A3Q3F5T9"/>
<reference evidence="2" key="1">
    <citation type="submission" date="2025-08" db="UniProtKB">
        <authorList>
            <consortium name="Ensembl"/>
        </authorList>
    </citation>
    <scope>IDENTIFICATION</scope>
</reference>
<organism evidence="2 3">
    <name type="scientific">Labrus bergylta</name>
    <name type="common">ballan wrasse</name>
    <dbReference type="NCBI Taxonomy" id="56723"/>
    <lineage>
        <taxon>Eukaryota</taxon>
        <taxon>Metazoa</taxon>
        <taxon>Chordata</taxon>
        <taxon>Craniata</taxon>
        <taxon>Vertebrata</taxon>
        <taxon>Euteleostomi</taxon>
        <taxon>Actinopterygii</taxon>
        <taxon>Neopterygii</taxon>
        <taxon>Teleostei</taxon>
        <taxon>Neoteleostei</taxon>
        <taxon>Acanthomorphata</taxon>
        <taxon>Eupercaria</taxon>
        <taxon>Labriformes</taxon>
        <taxon>Labridae</taxon>
        <taxon>Labrus</taxon>
    </lineage>
</organism>
<dbReference type="SUPFAM" id="SSF51905">
    <property type="entry name" value="FAD/NAD(P)-binding domain"/>
    <property type="match status" value="1"/>
</dbReference>
<dbReference type="InterPro" id="IPR038884">
    <property type="entry name" value="CFAP61"/>
</dbReference>
<proteinExistence type="predicted"/>
<protein>
    <submittedName>
        <fullName evidence="2">Cilia- and flagella-associated protein 61-like</fullName>
    </submittedName>
</protein>